<sequence length="244" mass="27576">MNITLSQLDHQRFGKVTAKINIEPGQDLSQVLTWCETQQVELLIARIKTDDIYSVQNMERAGFFLTDTLVYFANNKIVASQLTLPQICSWRLATPGDAELLEKLAAKIFTNYKGHYHADQRLNKSDCDLVYSSWAANSCLNSAVADVVFLLSQSDAMIGFITVKVIDPVKRVAEIVLNGVDPDFQKHGHYSSLVSLVKNWAVENSIQQIIVSTQVTNDSVQKVWCRQGFEPSYSFYTFHKWFSA</sequence>
<reference evidence="2 3" key="1">
    <citation type="submission" date="2019-03" db="EMBL/GenBank/DDBJ databases">
        <title>Sapientia aquatica gen. nov., sp. nov., isolated from a crater lake.</title>
        <authorList>
            <person name="Felfoldi T."/>
            <person name="Szabo A."/>
            <person name="Toth E."/>
            <person name="Schumann P."/>
            <person name="Keki Z."/>
            <person name="Marialigeti K."/>
            <person name="Mathe I."/>
        </authorList>
    </citation>
    <scope>NUCLEOTIDE SEQUENCE [LARGE SCALE GENOMIC DNA]</scope>
    <source>
        <strain evidence="2 3">SA-152</strain>
    </source>
</reference>
<comment type="caution">
    <text evidence="2">The sequence shown here is derived from an EMBL/GenBank/DDBJ whole genome shotgun (WGS) entry which is preliminary data.</text>
</comment>
<dbReference type="SUPFAM" id="SSF55729">
    <property type="entry name" value="Acyl-CoA N-acyltransferases (Nat)"/>
    <property type="match status" value="1"/>
</dbReference>
<evidence type="ECO:0000259" key="1">
    <source>
        <dbReference type="PROSITE" id="PS51186"/>
    </source>
</evidence>
<accession>A0A4R5W268</accession>
<dbReference type="CDD" id="cd04301">
    <property type="entry name" value="NAT_SF"/>
    <property type="match status" value="1"/>
</dbReference>
<dbReference type="Gene3D" id="3.40.630.30">
    <property type="match status" value="1"/>
</dbReference>
<keyword evidence="2" id="KW-0808">Transferase</keyword>
<dbReference type="Pfam" id="PF00583">
    <property type="entry name" value="Acetyltransf_1"/>
    <property type="match status" value="1"/>
</dbReference>
<feature type="domain" description="N-acetyltransferase" evidence="1">
    <location>
        <begin position="88"/>
        <end position="244"/>
    </location>
</feature>
<dbReference type="InterPro" id="IPR016181">
    <property type="entry name" value="Acyl_CoA_acyltransferase"/>
</dbReference>
<dbReference type="OrthoDB" id="5651118at2"/>
<dbReference type="Proteomes" id="UP000294829">
    <property type="component" value="Unassembled WGS sequence"/>
</dbReference>
<dbReference type="GO" id="GO:0016747">
    <property type="term" value="F:acyltransferase activity, transferring groups other than amino-acyl groups"/>
    <property type="evidence" value="ECO:0007669"/>
    <property type="project" value="InterPro"/>
</dbReference>
<dbReference type="PROSITE" id="PS51186">
    <property type="entry name" value="GNAT"/>
    <property type="match status" value="1"/>
</dbReference>
<keyword evidence="3" id="KW-1185">Reference proteome</keyword>
<protein>
    <submittedName>
        <fullName evidence="2">GNAT family N-acetyltransferase</fullName>
    </submittedName>
</protein>
<dbReference type="InterPro" id="IPR000182">
    <property type="entry name" value="GNAT_dom"/>
</dbReference>
<proteinExistence type="predicted"/>
<gene>
    <name evidence="2" type="ORF">E2I14_08605</name>
</gene>
<evidence type="ECO:0000313" key="2">
    <source>
        <dbReference type="EMBL" id="TDK66516.1"/>
    </source>
</evidence>
<dbReference type="RefSeq" id="WP_133327477.1">
    <property type="nucleotide sequence ID" value="NZ_SMYL01000003.1"/>
</dbReference>
<organism evidence="2 3">
    <name type="scientific">Sapientia aquatica</name>
    <dbReference type="NCBI Taxonomy" id="1549640"/>
    <lineage>
        <taxon>Bacteria</taxon>
        <taxon>Pseudomonadati</taxon>
        <taxon>Pseudomonadota</taxon>
        <taxon>Betaproteobacteria</taxon>
        <taxon>Burkholderiales</taxon>
        <taxon>Oxalobacteraceae</taxon>
        <taxon>Sapientia</taxon>
    </lineage>
</organism>
<evidence type="ECO:0000313" key="3">
    <source>
        <dbReference type="Proteomes" id="UP000294829"/>
    </source>
</evidence>
<dbReference type="EMBL" id="SMYL01000003">
    <property type="protein sequence ID" value="TDK66516.1"/>
    <property type="molecule type" value="Genomic_DNA"/>
</dbReference>
<name>A0A4R5W268_9BURK</name>
<dbReference type="AlphaFoldDB" id="A0A4R5W268"/>